<sequence length="671" mass="71855">MSGTSTKTLNILANALARSVNKQKRDKKTRAGVLALAAPVPPDWWNGDTNFAGLVPREDQEKDMTILIAKWDNSALDNEIDTLLFQWRPLNSGNWQPAQNAISLPGPLDPSQFPMPLTLNKSNFATEGTFELRYQVTIDVGTTTDSDTATFIIDKTPPNNNQSPTAPTFPDPIVVSDGITQEYLTTNGGVLIEIPIYQDQRLGDSLQIYVHNAGTSPTNPIYEGEMDGNRQIKIPSAAFAGLRDGLIYVSYRLVDKVGNLGGGSNNATAGLFIEPLPDVLAAPTVPIIKGDNVLNLDDVLLGTSSLVEIEPYKNALEGDTVVLTWGTATHKVRHVVSDVLDKIVLNVGYENTLAPAYGAATGVLPTTVSYVVERGNKTFPSDTATIDVDFFVPGPENPDRPDPINVNLPRVKVRGTGANPEDDVLNEDDAGLPVEVTVDLYAPIGPDEEMILYWAAVENDVGTFSPVQGTPGDPYTFTVPWDRIKDLPSGIAVPVFYTVGRADGTGNVESCVPTLVDVSAALPIKLSEPEFPDAGVASDGSLILNCTSFIGPDQLVNVRIPPNTLLKGGETLSFEWQCYTDKLGQSPAGTLQEFDKLITADQAANGFEFTVRPFADYIVPVGRNGSVTLKYVSDTTPPMQGEVLIRAAAQDAAGVCTPNPRVGLRSGGCGC</sequence>
<evidence type="ECO:0000313" key="1">
    <source>
        <dbReference type="EMBL" id="MCF7544662.1"/>
    </source>
</evidence>
<gene>
    <name evidence="1" type="ORF">L4G47_20935</name>
</gene>
<dbReference type="EMBL" id="JAKJXH010000025">
    <property type="protein sequence ID" value="MCF7544662.1"/>
    <property type="molecule type" value="Genomic_DNA"/>
</dbReference>
<protein>
    <submittedName>
        <fullName evidence="1">Uncharacterized protein</fullName>
    </submittedName>
</protein>
<proteinExistence type="predicted"/>
<dbReference type="Proteomes" id="UP001162905">
    <property type="component" value="Unassembled WGS sequence"/>
</dbReference>
<comment type="caution">
    <text evidence="1">The sequence shown here is derived from an EMBL/GenBank/DDBJ whole genome shotgun (WGS) entry which is preliminary data.</text>
</comment>
<evidence type="ECO:0000313" key="2">
    <source>
        <dbReference type="Proteomes" id="UP001162905"/>
    </source>
</evidence>
<reference evidence="1" key="1">
    <citation type="submission" date="2022-01" db="EMBL/GenBank/DDBJ databases">
        <title>Pseudomonas sp. nov. isolated from Antarctic regolith.</title>
        <authorList>
            <person name="Novakova D."/>
            <person name="Sedlar K."/>
        </authorList>
    </citation>
    <scope>NUCLEOTIDE SEQUENCE</scope>
    <source>
        <strain evidence="1">P2647</strain>
    </source>
</reference>
<accession>A0ABS9IA99</accession>
<organism evidence="1 2">
    <name type="scientific">Pseudomonas petrae</name>
    <dbReference type="NCBI Taxonomy" id="2912190"/>
    <lineage>
        <taxon>Bacteria</taxon>
        <taxon>Pseudomonadati</taxon>
        <taxon>Pseudomonadota</taxon>
        <taxon>Gammaproteobacteria</taxon>
        <taxon>Pseudomonadales</taxon>
        <taxon>Pseudomonadaceae</taxon>
        <taxon>Pseudomonas</taxon>
    </lineage>
</organism>
<name>A0ABS9IA99_9PSED</name>
<dbReference type="RefSeq" id="WP_237254069.1">
    <property type="nucleotide sequence ID" value="NZ_JAKJXH010000025.1"/>
</dbReference>
<keyword evidence="2" id="KW-1185">Reference proteome</keyword>